<dbReference type="SUPFAM" id="SSF56300">
    <property type="entry name" value="Metallo-dependent phosphatases"/>
    <property type="match status" value="1"/>
</dbReference>
<evidence type="ECO:0000313" key="2">
    <source>
        <dbReference type="EMBL" id="ERJ57370.1"/>
    </source>
</evidence>
<proteinExistence type="predicted"/>
<evidence type="ECO:0000259" key="1">
    <source>
        <dbReference type="Pfam" id="PF00149"/>
    </source>
</evidence>
<evidence type="ECO:0000313" key="3">
    <source>
        <dbReference type="Proteomes" id="UP000016584"/>
    </source>
</evidence>
<dbReference type="RefSeq" id="WP_021072102.1">
    <property type="nucleotide sequence ID" value="NZ_ATDL01000022.1"/>
</dbReference>
<reference evidence="2 3" key="1">
    <citation type="journal article" date="2013" name="Genome Announc.">
        <title>The Draft Genome Sequence of Sphingomonas paucimobilis Strain HER1398 (Proteobacteria), Host to the Giant PAU Phage, Indicates That It Is a Member of the Genus Sphingobacterium (Bacteroidetes).</title>
        <authorList>
            <person name="White R.A.III."/>
            <person name="Suttle C.A."/>
        </authorList>
    </citation>
    <scope>NUCLEOTIDE SEQUENCE [LARGE SCALE GENOMIC DNA]</scope>
    <source>
        <strain evidence="2 3">HER1398</strain>
    </source>
</reference>
<dbReference type="eggNOG" id="COG1407">
    <property type="taxonomic scope" value="Bacteria"/>
</dbReference>
<keyword evidence="3" id="KW-1185">Reference proteome</keyword>
<dbReference type="InterPro" id="IPR024173">
    <property type="entry name" value="Pesterase_MJ0037-like"/>
</dbReference>
<comment type="caution">
    <text evidence="2">The sequence shown here is derived from an EMBL/GenBank/DDBJ whole genome shotgun (WGS) entry which is preliminary data.</text>
</comment>
<dbReference type="NCBIfam" id="TIGR04123">
    <property type="entry name" value="P_estr_lig_assc"/>
    <property type="match status" value="1"/>
</dbReference>
<organism evidence="2 3">
    <name type="scientific">Sphingobacterium paucimobilis HER1398</name>
    <dbReference type="NCBI Taxonomy" id="1346330"/>
    <lineage>
        <taxon>Bacteria</taxon>
        <taxon>Pseudomonadati</taxon>
        <taxon>Bacteroidota</taxon>
        <taxon>Sphingobacteriia</taxon>
        <taxon>Sphingobacteriales</taxon>
        <taxon>Sphingobacteriaceae</taxon>
        <taxon>Sphingobacterium</taxon>
    </lineage>
</organism>
<dbReference type="OrthoDB" id="9795838at2"/>
<dbReference type="PATRIC" id="fig|1346330.5.peg.4101"/>
<gene>
    <name evidence="2" type="ORF">M472_01185</name>
</gene>
<dbReference type="GO" id="GO:0016787">
    <property type="term" value="F:hydrolase activity"/>
    <property type="evidence" value="ECO:0007669"/>
    <property type="project" value="InterPro"/>
</dbReference>
<dbReference type="AlphaFoldDB" id="U2HQ03"/>
<dbReference type="Gene3D" id="3.60.21.10">
    <property type="match status" value="1"/>
</dbReference>
<dbReference type="InterPro" id="IPR004843">
    <property type="entry name" value="Calcineurin-like_PHP"/>
</dbReference>
<feature type="domain" description="Calcineurin-like phosphoesterase" evidence="1">
    <location>
        <begin position="28"/>
        <end position="116"/>
    </location>
</feature>
<dbReference type="PANTHER" id="PTHR39323">
    <property type="entry name" value="BLR1149 PROTEIN"/>
    <property type="match status" value="1"/>
</dbReference>
<dbReference type="InterPro" id="IPR026336">
    <property type="entry name" value="PdeM-like"/>
</dbReference>
<accession>U2HQ03</accession>
<dbReference type="PANTHER" id="PTHR39323:SF1">
    <property type="entry name" value="BLR1149 PROTEIN"/>
    <property type="match status" value="1"/>
</dbReference>
<protein>
    <recommendedName>
        <fullName evidence="1">Calcineurin-like phosphoesterase domain-containing protein</fullName>
    </recommendedName>
</protein>
<dbReference type="STRING" id="1346330.M472_01185"/>
<dbReference type="InterPro" id="IPR029052">
    <property type="entry name" value="Metallo-depent_PP-like"/>
</dbReference>
<name>U2HQ03_9SPHI</name>
<dbReference type="PIRSF" id="PIRSF000887">
    <property type="entry name" value="Pesterase_MJ0037"/>
    <property type="match status" value="1"/>
</dbReference>
<dbReference type="Proteomes" id="UP000016584">
    <property type="component" value="Unassembled WGS sequence"/>
</dbReference>
<dbReference type="EMBL" id="ATDL01000022">
    <property type="protein sequence ID" value="ERJ57370.1"/>
    <property type="molecule type" value="Genomic_DNA"/>
</dbReference>
<sequence>MERLLYWRGLELQMLVDKVLYISAYGMLVLSDWHLGKLGHFRQEGIFVPPMQLQGELARLSGLLERLPVRQVVFLGDLFHSAWNREWDDLMEYLQGVKGVDFILTIGNHDVLPDAFLRDSPLIVVDSLSLEEGVVLSHEPVHVSPEILNIVGHVHPGTEIYAKGRQRFRLPCYHLQGNVLTLPAFGQWTGLHICRKTVHNRLFAIMGDEIVEVL</sequence>
<dbReference type="Pfam" id="PF00149">
    <property type="entry name" value="Metallophos"/>
    <property type="match status" value="1"/>
</dbReference>